<organism evidence="1 2">
    <name type="scientific">Sulfitobacter indolifex HEL-45</name>
    <dbReference type="NCBI Taxonomy" id="391624"/>
    <lineage>
        <taxon>Bacteria</taxon>
        <taxon>Pseudomonadati</taxon>
        <taxon>Pseudomonadota</taxon>
        <taxon>Alphaproteobacteria</taxon>
        <taxon>Rhodobacterales</taxon>
        <taxon>Roseobacteraceae</taxon>
        <taxon>Sulfitobacter</taxon>
    </lineage>
</organism>
<evidence type="ECO:0000313" key="2">
    <source>
        <dbReference type="Proteomes" id="UP000003257"/>
    </source>
</evidence>
<proteinExistence type="predicted"/>
<keyword evidence="1" id="KW-0808">Transferase</keyword>
<keyword evidence="2" id="KW-1185">Reference proteome</keyword>
<dbReference type="Proteomes" id="UP000003257">
    <property type="component" value="Unassembled WGS sequence"/>
</dbReference>
<reference evidence="1 2" key="1">
    <citation type="submission" date="2007-11" db="EMBL/GenBank/DDBJ databases">
        <authorList>
            <person name="Wagner-Dobler I."/>
            <person name="Ferriera S."/>
            <person name="Johnson J."/>
            <person name="Kravitz S."/>
            <person name="Beeson K."/>
            <person name="Sutton G."/>
            <person name="Rogers Y.-H."/>
            <person name="Friedman R."/>
            <person name="Frazier M."/>
            <person name="Venter J.C."/>
        </authorList>
    </citation>
    <scope>NUCLEOTIDE SEQUENCE [LARGE SCALE GENOMIC DNA]</scope>
    <source>
        <strain evidence="1 2">HEL-45</strain>
    </source>
</reference>
<name>A0ABM9X5M8_9RHOB</name>
<dbReference type="EMBL" id="ABID01000003">
    <property type="protein sequence ID" value="EDQ04770.1"/>
    <property type="molecule type" value="Genomic_DNA"/>
</dbReference>
<comment type="caution">
    <text evidence="1">The sequence shown here is derived from an EMBL/GenBank/DDBJ whole genome shotgun (WGS) entry which is preliminary data.</text>
</comment>
<dbReference type="GO" id="GO:0016301">
    <property type="term" value="F:kinase activity"/>
    <property type="evidence" value="ECO:0007669"/>
    <property type="project" value="UniProtKB-KW"/>
</dbReference>
<evidence type="ECO:0000313" key="1">
    <source>
        <dbReference type="EMBL" id="EDQ04770.1"/>
    </source>
</evidence>
<keyword evidence="1" id="KW-0418">Kinase</keyword>
<sequence>MNLAAIVGAPVWSKDRSLIGMVERVTPGPAGKVDAVVRLNAALPTKMQTVQMRVLPRLTDKGALLLGYSKRQLLELFSG</sequence>
<gene>
    <name evidence="1" type="primary">anmK</name>
    <name evidence="1" type="ORF">OIHEL45_13755</name>
</gene>
<protein>
    <submittedName>
        <fullName evidence="1">Anhydro-N-acetylmuramic acid kinase</fullName>
    </submittedName>
</protein>
<accession>A0ABM9X5M8</accession>